<keyword evidence="5 9" id="KW-0560">Oxidoreductase</keyword>
<evidence type="ECO:0000256" key="6">
    <source>
        <dbReference type="ARBA" id="ARBA00023004"/>
    </source>
</evidence>
<dbReference type="InterPro" id="IPR001128">
    <property type="entry name" value="Cyt_P450"/>
</dbReference>
<dbReference type="PROSITE" id="PS00086">
    <property type="entry name" value="CYTOCHROME_P450"/>
    <property type="match status" value="1"/>
</dbReference>
<sequence length="531" mass="61558">MYSFLSKNLLPRSQHLKPLAAFLRFQKTNASESHEHRDTAQPEIDETHFVPRPFEDIPGPKKNLKSMAEFYVKSERFTKGYKMFDQLFEKHGSICKESMIMGTMVHLIDPDDHEKVFRAEGKYPTRPMVDFWLEHRKRRNYFPGILLLEGEEWHRVRYKVAPKIMRPKIVEENIDNFNAVTKDAIARLVKLKDTCGPDGHIPDLEGELSKWATESVGTLAFDTRLGLYEDPPKEEAMRFIQEVHNFFELSHKLFFSMSRRIAKSFNIDTPLLKKFFKTGDALIEIGESFVDKKMRELKEMADKGIDPSDNTQAVSLLTYLLTKKELTPEEVVGVQIDVVGAGVDTTANSVLWLLYNLGRNPHVQEKLYQEVLSVVGQDEDVTSQSLAKLPYLKACVKESMRLNPILSSLGRILDQDIVLSGYNVPAQTFIVSENYCTARSEKYFKDPLEFKPERWLRENKDKSPHAFSNIPFGFGPRMCIGRRVAELEMYLFICKLLQRFQIEYDHEPLEMYQKIIMVPHKPVKIKLIDRP</sequence>
<evidence type="ECO:0000256" key="8">
    <source>
        <dbReference type="PIRSR" id="PIRSR602401-1"/>
    </source>
</evidence>
<evidence type="ECO:0000256" key="7">
    <source>
        <dbReference type="ARBA" id="ARBA00023033"/>
    </source>
</evidence>
<dbReference type="SUPFAM" id="SSF48264">
    <property type="entry name" value="Cytochrome P450"/>
    <property type="match status" value="1"/>
</dbReference>
<evidence type="ECO:0000256" key="9">
    <source>
        <dbReference type="RuleBase" id="RU000461"/>
    </source>
</evidence>
<evidence type="ECO:0000256" key="2">
    <source>
        <dbReference type="ARBA" id="ARBA00010617"/>
    </source>
</evidence>
<dbReference type="AlphaFoldDB" id="A0A9W9ZBP6"/>
<dbReference type="Gene3D" id="1.10.630.10">
    <property type="entry name" value="Cytochrome P450"/>
    <property type="match status" value="1"/>
</dbReference>
<evidence type="ECO:0000256" key="4">
    <source>
        <dbReference type="ARBA" id="ARBA00022723"/>
    </source>
</evidence>
<keyword evidence="11" id="KW-1185">Reference proteome</keyword>
<dbReference type="InterPro" id="IPR050479">
    <property type="entry name" value="CYP11_CYP27_families"/>
</dbReference>
<dbReference type="InterPro" id="IPR002401">
    <property type="entry name" value="Cyt_P450_E_grp-I"/>
</dbReference>
<dbReference type="FunFam" id="1.10.630.10:FF:000006">
    <property type="entry name" value="Cytochrome P450 302a1, mitochondrial"/>
    <property type="match status" value="1"/>
</dbReference>
<keyword evidence="3 8" id="KW-0349">Heme</keyword>
<keyword evidence="7 9" id="KW-0503">Monooxygenase</keyword>
<evidence type="ECO:0000256" key="3">
    <source>
        <dbReference type="ARBA" id="ARBA00022617"/>
    </source>
</evidence>
<organism evidence="10 11">
    <name type="scientific">Desmophyllum pertusum</name>
    <dbReference type="NCBI Taxonomy" id="174260"/>
    <lineage>
        <taxon>Eukaryota</taxon>
        <taxon>Metazoa</taxon>
        <taxon>Cnidaria</taxon>
        <taxon>Anthozoa</taxon>
        <taxon>Hexacorallia</taxon>
        <taxon>Scleractinia</taxon>
        <taxon>Caryophylliina</taxon>
        <taxon>Caryophylliidae</taxon>
        <taxon>Desmophyllum</taxon>
    </lineage>
</organism>
<proteinExistence type="inferred from homology"/>
<dbReference type="PRINTS" id="PR00463">
    <property type="entry name" value="EP450I"/>
</dbReference>
<dbReference type="GO" id="GO:0020037">
    <property type="term" value="F:heme binding"/>
    <property type="evidence" value="ECO:0007669"/>
    <property type="project" value="InterPro"/>
</dbReference>
<accession>A0A9W9ZBP6</accession>
<dbReference type="Proteomes" id="UP001163046">
    <property type="component" value="Unassembled WGS sequence"/>
</dbReference>
<evidence type="ECO:0008006" key="12">
    <source>
        <dbReference type="Google" id="ProtNLM"/>
    </source>
</evidence>
<keyword evidence="4 8" id="KW-0479">Metal-binding</keyword>
<dbReference type="GO" id="GO:0005506">
    <property type="term" value="F:iron ion binding"/>
    <property type="evidence" value="ECO:0007669"/>
    <property type="project" value="InterPro"/>
</dbReference>
<evidence type="ECO:0000313" key="11">
    <source>
        <dbReference type="Proteomes" id="UP001163046"/>
    </source>
</evidence>
<dbReference type="PRINTS" id="PR00385">
    <property type="entry name" value="P450"/>
</dbReference>
<dbReference type="CDD" id="cd11054">
    <property type="entry name" value="CYP24A1-like"/>
    <property type="match status" value="1"/>
</dbReference>
<dbReference type="PANTHER" id="PTHR24279:SF120">
    <property type="entry name" value="CYTOCHROME P450"/>
    <property type="match status" value="1"/>
</dbReference>
<dbReference type="InterPro" id="IPR036396">
    <property type="entry name" value="Cyt_P450_sf"/>
</dbReference>
<reference evidence="10" key="1">
    <citation type="submission" date="2023-01" db="EMBL/GenBank/DDBJ databases">
        <title>Genome assembly of the deep-sea coral Lophelia pertusa.</title>
        <authorList>
            <person name="Herrera S."/>
            <person name="Cordes E."/>
        </authorList>
    </citation>
    <scope>NUCLEOTIDE SEQUENCE</scope>
    <source>
        <strain evidence="10">USNM1676648</strain>
        <tissue evidence="10">Polyp</tissue>
    </source>
</reference>
<dbReference type="Pfam" id="PF00067">
    <property type="entry name" value="p450"/>
    <property type="match status" value="1"/>
</dbReference>
<comment type="cofactor">
    <cofactor evidence="1 8">
        <name>heme</name>
        <dbReference type="ChEBI" id="CHEBI:30413"/>
    </cofactor>
</comment>
<evidence type="ECO:0000256" key="5">
    <source>
        <dbReference type="ARBA" id="ARBA00023002"/>
    </source>
</evidence>
<dbReference type="EMBL" id="MU826375">
    <property type="protein sequence ID" value="KAJ7377633.1"/>
    <property type="molecule type" value="Genomic_DNA"/>
</dbReference>
<comment type="caution">
    <text evidence="10">The sequence shown here is derived from an EMBL/GenBank/DDBJ whole genome shotgun (WGS) entry which is preliminary data.</text>
</comment>
<evidence type="ECO:0000256" key="1">
    <source>
        <dbReference type="ARBA" id="ARBA00001971"/>
    </source>
</evidence>
<protein>
    <recommendedName>
        <fullName evidence="12">Cytochrome P450</fullName>
    </recommendedName>
</protein>
<feature type="binding site" description="axial binding residue" evidence="8">
    <location>
        <position position="479"/>
    </location>
    <ligand>
        <name>heme</name>
        <dbReference type="ChEBI" id="CHEBI:30413"/>
    </ligand>
    <ligandPart>
        <name>Fe</name>
        <dbReference type="ChEBI" id="CHEBI:18248"/>
    </ligandPart>
</feature>
<evidence type="ECO:0000313" key="10">
    <source>
        <dbReference type="EMBL" id="KAJ7377633.1"/>
    </source>
</evidence>
<dbReference type="GO" id="GO:0004497">
    <property type="term" value="F:monooxygenase activity"/>
    <property type="evidence" value="ECO:0007669"/>
    <property type="project" value="UniProtKB-KW"/>
</dbReference>
<dbReference type="OrthoDB" id="10258113at2759"/>
<dbReference type="PANTHER" id="PTHR24279">
    <property type="entry name" value="CYTOCHROME P450"/>
    <property type="match status" value="1"/>
</dbReference>
<dbReference type="InterPro" id="IPR017972">
    <property type="entry name" value="Cyt_P450_CS"/>
</dbReference>
<keyword evidence="6 8" id="KW-0408">Iron</keyword>
<comment type="similarity">
    <text evidence="2 9">Belongs to the cytochrome P450 family.</text>
</comment>
<name>A0A9W9ZBP6_9CNID</name>
<dbReference type="GO" id="GO:0016705">
    <property type="term" value="F:oxidoreductase activity, acting on paired donors, with incorporation or reduction of molecular oxygen"/>
    <property type="evidence" value="ECO:0007669"/>
    <property type="project" value="InterPro"/>
</dbReference>
<gene>
    <name evidence="10" type="ORF">OS493_027710</name>
</gene>